<proteinExistence type="predicted"/>
<evidence type="ECO:0000313" key="2">
    <source>
        <dbReference type="EMBL" id="MBB3971893.1"/>
    </source>
</evidence>
<accession>A0A7W6D2B0</accession>
<evidence type="ECO:0000313" key="3">
    <source>
        <dbReference type="Proteomes" id="UP000528964"/>
    </source>
</evidence>
<feature type="region of interest" description="Disordered" evidence="1">
    <location>
        <begin position="1"/>
        <end position="25"/>
    </location>
</feature>
<dbReference type="Proteomes" id="UP000528964">
    <property type="component" value="Unassembled WGS sequence"/>
</dbReference>
<dbReference type="Pfam" id="PF20083">
    <property type="entry name" value="DUF6477"/>
    <property type="match status" value="1"/>
</dbReference>
<dbReference type="RefSeq" id="WP_246397913.1">
    <property type="nucleotide sequence ID" value="NZ_JACIDR010000001.1"/>
</dbReference>
<organism evidence="2 3">
    <name type="scientific">Hansschlegelia beijingensis</name>
    <dbReference type="NCBI Taxonomy" id="1133344"/>
    <lineage>
        <taxon>Bacteria</taxon>
        <taxon>Pseudomonadati</taxon>
        <taxon>Pseudomonadota</taxon>
        <taxon>Alphaproteobacteria</taxon>
        <taxon>Hyphomicrobiales</taxon>
        <taxon>Methylopilaceae</taxon>
        <taxon>Hansschlegelia</taxon>
    </lineage>
</organism>
<dbReference type="InterPro" id="IPR045516">
    <property type="entry name" value="DUF6477"/>
</dbReference>
<dbReference type="EMBL" id="JACIDR010000001">
    <property type="protein sequence ID" value="MBB3971893.1"/>
    <property type="molecule type" value="Genomic_DNA"/>
</dbReference>
<gene>
    <name evidence="2" type="ORF">GGR24_000526</name>
</gene>
<evidence type="ECO:0000256" key="1">
    <source>
        <dbReference type="SAM" id="MobiDB-lite"/>
    </source>
</evidence>
<dbReference type="AlphaFoldDB" id="A0A7W6D2B0"/>
<protein>
    <submittedName>
        <fullName evidence="2">Uncharacterized protein</fullName>
    </submittedName>
</protein>
<name>A0A7W6D2B0_9HYPH</name>
<sequence length="137" mass="15198">MSSDTKLRMLPGDLEESAMRPEQDGRRVVAELGRGRSPGLDSALRAAAERGLAATTRATGDYDRRLALPRLIGLDPRELAEDGPALRRRIVTRLAQALRAERRRGRAGHWTYDLNRHIALLQALQAEQDGRRPAAGR</sequence>
<keyword evidence="3" id="KW-1185">Reference proteome</keyword>
<reference evidence="2 3" key="1">
    <citation type="submission" date="2020-08" db="EMBL/GenBank/DDBJ databases">
        <title>Genomic Encyclopedia of Type Strains, Phase IV (KMG-IV): sequencing the most valuable type-strain genomes for metagenomic binning, comparative biology and taxonomic classification.</title>
        <authorList>
            <person name="Goeker M."/>
        </authorList>
    </citation>
    <scope>NUCLEOTIDE SEQUENCE [LARGE SCALE GENOMIC DNA]</scope>
    <source>
        <strain evidence="2 3">DSM 25481</strain>
    </source>
</reference>
<comment type="caution">
    <text evidence="2">The sequence shown here is derived from an EMBL/GenBank/DDBJ whole genome shotgun (WGS) entry which is preliminary data.</text>
</comment>